<name>A0A0F9HN65_9ZZZZ</name>
<gene>
    <name evidence="1" type="ORF">LCGC14_1761770</name>
</gene>
<dbReference type="AlphaFoldDB" id="A0A0F9HN65"/>
<organism evidence="1">
    <name type="scientific">marine sediment metagenome</name>
    <dbReference type="NCBI Taxonomy" id="412755"/>
    <lineage>
        <taxon>unclassified sequences</taxon>
        <taxon>metagenomes</taxon>
        <taxon>ecological metagenomes</taxon>
    </lineage>
</organism>
<accession>A0A0F9HN65</accession>
<reference evidence="1" key="1">
    <citation type="journal article" date="2015" name="Nature">
        <title>Complex archaea that bridge the gap between prokaryotes and eukaryotes.</title>
        <authorList>
            <person name="Spang A."/>
            <person name="Saw J.H."/>
            <person name="Jorgensen S.L."/>
            <person name="Zaremba-Niedzwiedzka K."/>
            <person name="Martijn J."/>
            <person name="Lind A.E."/>
            <person name="van Eijk R."/>
            <person name="Schleper C."/>
            <person name="Guy L."/>
            <person name="Ettema T.J."/>
        </authorList>
    </citation>
    <scope>NUCLEOTIDE SEQUENCE</scope>
</reference>
<proteinExistence type="predicted"/>
<dbReference type="EMBL" id="LAZR01016400">
    <property type="protein sequence ID" value="KKM04682.1"/>
    <property type="molecule type" value="Genomic_DNA"/>
</dbReference>
<sequence length="493" mass="56344">MEIEAVYVDVWTVEPVGSDATIDFEISDFTLPSHGYRVSGIKVEVEAAQGGQAGTLTADWTVGSSFGGSPRTIFTENGNWRNESTTFNVWGNYITSGINNLKIRLHYVSTVQGIISIDTVRIIVTYRPRLYFHSFTVKWDAPMTAAIIDELGYLFRQTENGDISPFHTTSIYVHDGTGWVDLNNSASGITWTQGTFSDPFIQNNNEVWVRFVSGDVICDGSFELLFDQLYLKYYDGHGHVYNDGIVYVNSSWAQNFQPTAVREWGLSHDSYFGKNTYHFTFGDSLITPVFGRNGTIAHADISLTDVDFNFQVYPDESWSETSFPLEHSFIEGKNNITYDPVLLQNYFVYSASRFRYSAMDDIQIPLITPIELKLDTNLDFEYYNDLELEIALDLDLNITNRLVDSAWSYRYRLLYYNYTSGQWEDFKGILQAENAGEDRTVWDPVTKSDNFIIYLQKPEANYFIPIYDNNDISIKNPILIDNINNHTIQNGLM</sequence>
<protein>
    <submittedName>
        <fullName evidence="1">Uncharacterized protein</fullName>
    </submittedName>
</protein>
<evidence type="ECO:0000313" key="1">
    <source>
        <dbReference type="EMBL" id="KKM04682.1"/>
    </source>
</evidence>
<feature type="non-terminal residue" evidence="1">
    <location>
        <position position="493"/>
    </location>
</feature>
<comment type="caution">
    <text evidence="1">The sequence shown here is derived from an EMBL/GenBank/DDBJ whole genome shotgun (WGS) entry which is preliminary data.</text>
</comment>